<organism evidence="2 3">
    <name type="scientific">Klebsormidium nitens</name>
    <name type="common">Green alga</name>
    <name type="synonym">Ulothrix nitens</name>
    <dbReference type="NCBI Taxonomy" id="105231"/>
    <lineage>
        <taxon>Eukaryota</taxon>
        <taxon>Viridiplantae</taxon>
        <taxon>Streptophyta</taxon>
        <taxon>Klebsormidiophyceae</taxon>
        <taxon>Klebsormidiales</taxon>
        <taxon>Klebsormidiaceae</taxon>
        <taxon>Klebsormidium</taxon>
    </lineage>
</organism>
<reference evidence="2 3" key="1">
    <citation type="journal article" date="2014" name="Nat. Commun.">
        <title>Klebsormidium flaccidum genome reveals primary factors for plant terrestrial adaptation.</title>
        <authorList>
            <person name="Hori K."/>
            <person name="Maruyama F."/>
            <person name="Fujisawa T."/>
            <person name="Togashi T."/>
            <person name="Yamamoto N."/>
            <person name="Seo M."/>
            <person name="Sato S."/>
            <person name="Yamada T."/>
            <person name="Mori H."/>
            <person name="Tajima N."/>
            <person name="Moriyama T."/>
            <person name="Ikeuchi M."/>
            <person name="Watanabe M."/>
            <person name="Wada H."/>
            <person name="Kobayashi K."/>
            <person name="Saito M."/>
            <person name="Masuda T."/>
            <person name="Sasaki-Sekimoto Y."/>
            <person name="Mashiguchi K."/>
            <person name="Awai K."/>
            <person name="Shimojima M."/>
            <person name="Masuda S."/>
            <person name="Iwai M."/>
            <person name="Nobusawa T."/>
            <person name="Narise T."/>
            <person name="Kondo S."/>
            <person name="Saito H."/>
            <person name="Sato R."/>
            <person name="Murakawa M."/>
            <person name="Ihara Y."/>
            <person name="Oshima-Yamada Y."/>
            <person name="Ohtaka K."/>
            <person name="Satoh M."/>
            <person name="Sonobe K."/>
            <person name="Ishii M."/>
            <person name="Ohtani R."/>
            <person name="Kanamori-Sato M."/>
            <person name="Honoki R."/>
            <person name="Miyazaki D."/>
            <person name="Mochizuki H."/>
            <person name="Umetsu J."/>
            <person name="Higashi K."/>
            <person name="Shibata D."/>
            <person name="Kamiya Y."/>
            <person name="Sato N."/>
            <person name="Nakamura Y."/>
            <person name="Tabata S."/>
            <person name="Ida S."/>
            <person name="Kurokawa K."/>
            <person name="Ohta H."/>
        </authorList>
    </citation>
    <scope>NUCLEOTIDE SEQUENCE [LARGE SCALE GENOMIC DNA]</scope>
    <source>
        <strain evidence="2 3">NIES-2285</strain>
    </source>
</reference>
<dbReference type="InterPro" id="IPR002048">
    <property type="entry name" value="EF_hand_dom"/>
</dbReference>
<dbReference type="AlphaFoldDB" id="A0A1Y1ICB5"/>
<dbReference type="InterPro" id="IPR011992">
    <property type="entry name" value="EF-hand-dom_pair"/>
</dbReference>
<sequence>MVSPSTIDARLSLDREHEDQLTQVFHMLDTDRDGQLTLEEAAHAARLLGLHLVPAGAPPGRLALPTFLQSLRRKTAELPEHALDVLASRFVSSVQLRPQSLMKAEDLRRFFLESAENVPIARLQEMIEAMDSSLEGNGSSGDDFATFLHQANDAGKGIHSR</sequence>
<keyword evidence="3" id="KW-1185">Reference proteome</keyword>
<evidence type="ECO:0000313" key="2">
    <source>
        <dbReference type="EMBL" id="GAQ85718.1"/>
    </source>
</evidence>
<name>A0A1Y1ICB5_KLENI</name>
<dbReference type="SUPFAM" id="SSF47473">
    <property type="entry name" value="EF-hand"/>
    <property type="match status" value="1"/>
</dbReference>
<accession>A0A1Y1ICB5</accession>
<protein>
    <recommendedName>
        <fullName evidence="1">EF-hand domain-containing protein</fullName>
    </recommendedName>
</protein>
<dbReference type="PROSITE" id="PS50222">
    <property type="entry name" value="EF_HAND_2"/>
    <property type="match status" value="1"/>
</dbReference>
<evidence type="ECO:0000259" key="1">
    <source>
        <dbReference type="PROSITE" id="PS50222"/>
    </source>
</evidence>
<proteinExistence type="predicted"/>
<dbReference type="Gene3D" id="1.10.238.10">
    <property type="entry name" value="EF-hand"/>
    <property type="match status" value="1"/>
</dbReference>
<dbReference type="GO" id="GO:0005509">
    <property type="term" value="F:calcium ion binding"/>
    <property type="evidence" value="ECO:0007669"/>
    <property type="project" value="InterPro"/>
</dbReference>
<feature type="domain" description="EF-hand" evidence="1">
    <location>
        <begin position="16"/>
        <end position="51"/>
    </location>
</feature>
<dbReference type="EMBL" id="DF237199">
    <property type="protein sequence ID" value="GAQ85718.1"/>
    <property type="molecule type" value="Genomic_DNA"/>
</dbReference>
<evidence type="ECO:0000313" key="3">
    <source>
        <dbReference type="Proteomes" id="UP000054558"/>
    </source>
</evidence>
<dbReference type="Proteomes" id="UP000054558">
    <property type="component" value="Unassembled WGS sequence"/>
</dbReference>
<gene>
    <name evidence="2" type="ORF">KFL_002500160</name>
</gene>